<proteinExistence type="predicted"/>
<keyword evidence="1" id="KW-0472">Membrane</keyword>
<feature type="transmembrane region" description="Helical" evidence="1">
    <location>
        <begin position="55"/>
        <end position="78"/>
    </location>
</feature>
<dbReference type="PANTHER" id="PTHR31272:SF4">
    <property type="entry name" value="CYTOCHROME C-TYPE BIOGENESIS PROTEIN HI_1454-RELATED"/>
    <property type="match status" value="1"/>
</dbReference>
<dbReference type="PANTHER" id="PTHR31272">
    <property type="entry name" value="CYTOCHROME C-TYPE BIOGENESIS PROTEIN HI_1454-RELATED"/>
    <property type="match status" value="1"/>
</dbReference>
<keyword evidence="1" id="KW-0812">Transmembrane</keyword>
<gene>
    <name evidence="2" type="ORF">SAMN04489860_2304</name>
</gene>
<feature type="transmembrane region" description="Helical" evidence="1">
    <location>
        <begin position="84"/>
        <end position="104"/>
    </location>
</feature>
<evidence type="ECO:0000256" key="1">
    <source>
        <dbReference type="SAM" id="Phobius"/>
    </source>
</evidence>
<dbReference type="eggNOG" id="COG0785">
    <property type="taxonomic scope" value="Bacteria"/>
</dbReference>
<accession>A0A1H1UVZ3</accession>
<feature type="transmembrane region" description="Helical" evidence="1">
    <location>
        <begin position="125"/>
        <end position="155"/>
    </location>
</feature>
<dbReference type="AlphaFoldDB" id="A0A1H1UVZ3"/>
<dbReference type="EMBL" id="LT629776">
    <property type="protein sequence ID" value="SDS76276.1"/>
    <property type="molecule type" value="Genomic_DNA"/>
</dbReference>
<sequence length="293" mass="29762">MDPVLLGLALVAGAVAAFNPCGFALLPAYLTLLVAQPPEGGDESQAGAIRRAARFTAGMTVGFVLVFGAFGILLASVTGAIERWLPVVTIVVGVALVGTGVWLLSGRSLGIGVLSRYGRAPRRSWWSQVGYGATFALASLSCTIAPFLAVTAGAVRSGGVLGVTLTYVVYGVGMGAVVGLLAIAAATASTGIVSRMRRAAPVISRLSGALLVLAGAYVAWYGWYELRVFAGTATGDPIVDAAVQVQSQITSFVAATGVTSLLVVAAMVLLVVVAALVVRRRGARTSDGAEPTP</sequence>
<dbReference type="RefSeq" id="WP_083372585.1">
    <property type="nucleotide sequence ID" value="NZ_LT629776.1"/>
</dbReference>
<organism evidence="2 3">
    <name type="scientific">Paraoerskovia marina</name>
    <dbReference type="NCBI Taxonomy" id="545619"/>
    <lineage>
        <taxon>Bacteria</taxon>
        <taxon>Bacillati</taxon>
        <taxon>Actinomycetota</taxon>
        <taxon>Actinomycetes</taxon>
        <taxon>Micrococcales</taxon>
        <taxon>Cellulomonadaceae</taxon>
        <taxon>Paraoerskovia</taxon>
    </lineage>
</organism>
<name>A0A1H1UVZ3_9CELL</name>
<dbReference type="OrthoDB" id="5244297at2"/>
<protein>
    <submittedName>
        <fullName evidence="2">Cytochrome c biogenesis protein CcdA</fullName>
    </submittedName>
</protein>
<reference evidence="2 3" key="1">
    <citation type="submission" date="2016-10" db="EMBL/GenBank/DDBJ databases">
        <authorList>
            <person name="de Groot N.N."/>
        </authorList>
    </citation>
    <scope>NUCLEOTIDE SEQUENCE [LARGE SCALE GENOMIC DNA]</scope>
    <source>
        <strain evidence="2 3">DSM 22126</strain>
    </source>
</reference>
<dbReference type="STRING" id="545619.SAMN04489860_2304"/>
<feature type="transmembrane region" description="Helical" evidence="1">
    <location>
        <begin position="252"/>
        <end position="278"/>
    </location>
</feature>
<evidence type="ECO:0000313" key="2">
    <source>
        <dbReference type="EMBL" id="SDS76276.1"/>
    </source>
</evidence>
<dbReference type="Proteomes" id="UP000185663">
    <property type="component" value="Chromosome I"/>
</dbReference>
<keyword evidence="1" id="KW-1133">Transmembrane helix</keyword>
<feature type="transmembrane region" description="Helical" evidence="1">
    <location>
        <begin position="202"/>
        <end position="223"/>
    </location>
</feature>
<feature type="transmembrane region" description="Helical" evidence="1">
    <location>
        <begin position="6"/>
        <end position="34"/>
    </location>
</feature>
<dbReference type="InterPro" id="IPR051790">
    <property type="entry name" value="Cytochrome_c-biogenesis_DsbD"/>
</dbReference>
<feature type="transmembrane region" description="Helical" evidence="1">
    <location>
        <begin position="167"/>
        <end position="190"/>
    </location>
</feature>
<keyword evidence="3" id="KW-1185">Reference proteome</keyword>
<evidence type="ECO:0000313" key="3">
    <source>
        <dbReference type="Proteomes" id="UP000185663"/>
    </source>
</evidence>